<dbReference type="AlphaFoldDB" id="A0A8J4QDT4"/>
<organism evidence="1 2">
    <name type="scientific">Castanea mollissima</name>
    <name type="common">Chinese chestnut</name>
    <dbReference type="NCBI Taxonomy" id="60419"/>
    <lineage>
        <taxon>Eukaryota</taxon>
        <taxon>Viridiplantae</taxon>
        <taxon>Streptophyta</taxon>
        <taxon>Embryophyta</taxon>
        <taxon>Tracheophyta</taxon>
        <taxon>Spermatophyta</taxon>
        <taxon>Magnoliopsida</taxon>
        <taxon>eudicotyledons</taxon>
        <taxon>Gunneridae</taxon>
        <taxon>Pentapetalae</taxon>
        <taxon>rosids</taxon>
        <taxon>fabids</taxon>
        <taxon>Fagales</taxon>
        <taxon>Fagaceae</taxon>
        <taxon>Castanea</taxon>
    </lineage>
</organism>
<accession>A0A8J4QDT4</accession>
<sequence length="35" mass="3885">QSQTSGVRYNLCCYLYQLVLVGSNFSINQDGSLTI</sequence>
<gene>
    <name evidence="1" type="ORF">CMV_025193</name>
</gene>
<dbReference type="EMBL" id="JRKL02006511">
    <property type="protein sequence ID" value="KAF3948858.1"/>
    <property type="molecule type" value="Genomic_DNA"/>
</dbReference>
<name>A0A8J4QDT4_9ROSI</name>
<proteinExistence type="predicted"/>
<reference evidence="1" key="1">
    <citation type="submission" date="2020-03" db="EMBL/GenBank/DDBJ databases">
        <title>Castanea mollissima Vanexum genome sequencing.</title>
        <authorList>
            <person name="Staton M."/>
        </authorList>
    </citation>
    <scope>NUCLEOTIDE SEQUENCE</scope>
    <source>
        <tissue evidence="1">Leaf</tissue>
    </source>
</reference>
<keyword evidence="2" id="KW-1185">Reference proteome</keyword>
<protein>
    <submittedName>
        <fullName evidence="1">Uncharacterized protein</fullName>
    </submittedName>
</protein>
<comment type="caution">
    <text evidence="1">The sequence shown here is derived from an EMBL/GenBank/DDBJ whole genome shotgun (WGS) entry which is preliminary data.</text>
</comment>
<evidence type="ECO:0000313" key="2">
    <source>
        <dbReference type="Proteomes" id="UP000737018"/>
    </source>
</evidence>
<feature type="non-terminal residue" evidence="1">
    <location>
        <position position="1"/>
    </location>
</feature>
<evidence type="ECO:0000313" key="1">
    <source>
        <dbReference type="EMBL" id="KAF3948858.1"/>
    </source>
</evidence>
<dbReference type="Proteomes" id="UP000737018">
    <property type="component" value="Unassembled WGS sequence"/>
</dbReference>